<evidence type="ECO:0000313" key="10">
    <source>
        <dbReference type="EMBL" id="TGY90624.1"/>
    </source>
</evidence>
<evidence type="ECO:0000256" key="7">
    <source>
        <dbReference type="SAM" id="MobiDB-lite"/>
    </source>
</evidence>
<comment type="similarity">
    <text evidence="2 6">Belongs to the cytochrome c oxidase subunit 3 family.</text>
</comment>
<accession>A0A4S2H4S0</accession>
<feature type="transmembrane region" description="Helical" evidence="8">
    <location>
        <begin position="145"/>
        <end position="163"/>
    </location>
</feature>
<dbReference type="InterPro" id="IPR013833">
    <property type="entry name" value="Cyt_c_oxidase_su3_a-hlx"/>
</dbReference>
<evidence type="ECO:0000256" key="4">
    <source>
        <dbReference type="ARBA" id="ARBA00022989"/>
    </source>
</evidence>
<evidence type="ECO:0000313" key="11">
    <source>
        <dbReference type="Proteomes" id="UP000308054"/>
    </source>
</evidence>
<feature type="transmembrane region" description="Helical" evidence="8">
    <location>
        <begin position="119"/>
        <end position="138"/>
    </location>
</feature>
<dbReference type="GO" id="GO:0004129">
    <property type="term" value="F:cytochrome-c oxidase activity"/>
    <property type="evidence" value="ECO:0007669"/>
    <property type="project" value="InterPro"/>
</dbReference>
<keyword evidence="11" id="KW-1185">Reference proteome</keyword>
<organism evidence="10 11">
    <name type="scientific">Marinicauda algicola</name>
    <dbReference type="NCBI Taxonomy" id="2029849"/>
    <lineage>
        <taxon>Bacteria</taxon>
        <taxon>Pseudomonadati</taxon>
        <taxon>Pseudomonadota</taxon>
        <taxon>Alphaproteobacteria</taxon>
        <taxon>Maricaulales</taxon>
        <taxon>Maricaulaceae</taxon>
        <taxon>Marinicauda</taxon>
    </lineage>
</organism>
<feature type="transmembrane region" description="Helical" evidence="8">
    <location>
        <begin position="75"/>
        <end position="99"/>
    </location>
</feature>
<dbReference type="PANTHER" id="PTHR11403:SF6">
    <property type="entry name" value="NITRIC OXIDE REDUCTASE SUBUNIT E"/>
    <property type="match status" value="1"/>
</dbReference>
<evidence type="ECO:0000256" key="6">
    <source>
        <dbReference type="RuleBase" id="RU003376"/>
    </source>
</evidence>
<dbReference type="GO" id="GO:0019646">
    <property type="term" value="P:aerobic electron transport chain"/>
    <property type="evidence" value="ECO:0007669"/>
    <property type="project" value="InterPro"/>
</dbReference>
<evidence type="ECO:0000256" key="3">
    <source>
        <dbReference type="ARBA" id="ARBA00022692"/>
    </source>
</evidence>
<keyword evidence="5 8" id="KW-0472">Membrane</keyword>
<dbReference type="InterPro" id="IPR000298">
    <property type="entry name" value="Cyt_c_oxidase-like_su3"/>
</dbReference>
<feature type="transmembrane region" description="Helical" evidence="8">
    <location>
        <begin position="207"/>
        <end position="229"/>
    </location>
</feature>
<reference evidence="10 11" key="1">
    <citation type="journal article" date="2017" name="Int. J. Syst. Evol. Microbiol.">
        <title>Marinicauda algicola sp. nov., isolated from a marine red alga Rhodosorus marinus.</title>
        <authorList>
            <person name="Jeong S.E."/>
            <person name="Jeon S.H."/>
            <person name="Chun B.H."/>
            <person name="Kim D.W."/>
            <person name="Jeon C.O."/>
        </authorList>
    </citation>
    <scope>NUCLEOTIDE SEQUENCE [LARGE SCALE GENOMIC DNA]</scope>
    <source>
        <strain evidence="10 11">JCM 31718</strain>
    </source>
</reference>
<evidence type="ECO:0000256" key="1">
    <source>
        <dbReference type="ARBA" id="ARBA00004141"/>
    </source>
</evidence>
<dbReference type="Gene3D" id="1.20.120.80">
    <property type="entry name" value="Cytochrome c oxidase, subunit III, four-helix bundle"/>
    <property type="match status" value="1"/>
</dbReference>
<evidence type="ECO:0000256" key="2">
    <source>
        <dbReference type="ARBA" id="ARBA00010581"/>
    </source>
</evidence>
<dbReference type="Pfam" id="PF00510">
    <property type="entry name" value="COX3"/>
    <property type="match status" value="1"/>
</dbReference>
<protein>
    <recommendedName>
        <fullName evidence="9">Heme-copper oxidase subunit III family profile domain-containing protein</fullName>
    </recommendedName>
</protein>
<keyword evidence="4 8" id="KW-1133">Transmembrane helix</keyword>
<feature type="domain" description="Heme-copper oxidase subunit III family profile" evidence="9">
    <location>
        <begin position="71"/>
        <end position="263"/>
    </location>
</feature>
<comment type="caution">
    <text evidence="10">The sequence shown here is derived from an EMBL/GenBank/DDBJ whole genome shotgun (WGS) entry which is preliminary data.</text>
</comment>
<sequence>MDDDLAPARAQFPRAARVGGPGLSLPGRGDRGAAGAGGSPAQAGARGMKRAADPSGLDPFEDAATRLKAQRMGMWLFLASEAMIFAGLFVSIAVVRVVWPDGAVEASARLDKGIGTANTAILLTSSLLVAIGSAAAKAQTPRKGLVAAAFAGAAGLGLAFLAIKTGIEYRHEFHAGLIPGAGPAFPIDTPGAELFFNLYLAATGLHAIHVAIGAAVLAGAALAVWRGWLKLPANAPEVEFCGLYWHLVDVIWIFLFPVLYLVN</sequence>
<dbReference type="Proteomes" id="UP000308054">
    <property type="component" value="Unassembled WGS sequence"/>
</dbReference>
<proteinExistence type="inferred from homology"/>
<keyword evidence="3 6" id="KW-0812">Transmembrane</keyword>
<dbReference type="EMBL" id="SRXW01000001">
    <property type="protein sequence ID" value="TGY90624.1"/>
    <property type="molecule type" value="Genomic_DNA"/>
</dbReference>
<feature type="region of interest" description="Disordered" evidence="7">
    <location>
        <begin position="1"/>
        <end position="57"/>
    </location>
</feature>
<feature type="transmembrane region" description="Helical" evidence="8">
    <location>
        <begin position="241"/>
        <end position="262"/>
    </location>
</feature>
<dbReference type="GO" id="GO:0005886">
    <property type="term" value="C:plasma membrane"/>
    <property type="evidence" value="ECO:0007669"/>
    <property type="project" value="UniProtKB-SubCell"/>
</dbReference>
<evidence type="ECO:0000259" key="9">
    <source>
        <dbReference type="PROSITE" id="PS50253"/>
    </source>
</evidence>
<name>A0A4S2H4S0_9PROT</name>
<dbReference type="PANTHER" id="PTHR11403">
    <property type="entry name" value="CYTOCHROME C OXIDASE SUBUNIT III"/>
    <property type="match status" value="1"/>
</dbReference>
<comment type="subcellular location">
    <subcellularLocation>
        <location evidence="6">Cell membrane</location>
        <topology evidence="6">Multi-pass membrane protein</topology>
    </subcellularLocation>
    <subcellularLocation>
        <location evidence="1">Membrane</location>
        <topology evidence="1">Multi-pass membrane protein</topology>
    </subcellularLocation>
</comment>
<feature type="compositionally biased region" description="Low complexity" evidence="7">
    <location>
        <begin position="7"/>
        <end position="17"/>
    </location>
</feature>
<dbReference type="AlphaFoldDB" id="A0A4S2H4S0"/>
<dbReference type="InterPro" id="IPR035973">
    <property type="entry name" value="Cyt_c_oxidase_su3-like_sf"/>
</dbReference>
<evidence type="ECO:0000256" key="8">
    <source>
        <dbReference type="SAM" id="Phobius"/>
    </source>
</evidence>
<gene>
    <name evidence="10" type="ORF">E5163_05770</name>
</gene>
<evidence type="ECO:0000256" key="5">
    <source>
        <dbReference type="ARBA" id="ARBA00023136"/>
    </source>
</evidence>
<dbReference type="PROSITE" id="PS50253">
    <property type="entry name" value="COX3"/>
    <property type="match status" value="1"/>
</dbReference>
<dbReference type="SUPFAM" id="SSF81452">
    <property type="entry name" value="Cytochrome c oxidase subunit III-like"/>
    <property type="match status" value="1"/>
</dbReference>
<dbReference type="InterPro" id="IPR024791">
    <property type="entry name" value="Cyt_c/ubiquinol_Oxase_su3"/>
</dbReference>